<dbReference type="AlphaFoldDB" id="A0A242MR10"/>
<proteinExistence type="predicted"/>
<protein>
    <submittedName>
        <fullName evidence="2">Uncharacterized protein</fullName>
    </submittedName>
</protein>
<organism evidence="2 3">
    <name type="scientific">Caballeronia sordidicola</name>
    <name type="common">Burkholderia sordidicola</name>
    <dbReference type="NCBI Taxonomy" id="196367"/>
    <lineage>
        <taxon>Bacteria</taxon>
        <taxon>Pseudomonadati</taxon>
        <taxon>Pseudomonadota</taxon>
        <taxon>Betaproteobacteria</taxon>
        <taxon>Burkholderiales</taxon>
        <taxon>Burkholderiaceae</taxon>
        <taxon>Caballeronia</taxon>
    </lineage>
</organism>
<reference evidence="2 3" key="1">
    <citation type="submission" date="2017-03" db="EMBL/GenBank/DDBJ databases">
        <title>Genome analysis of strain PAMC 26510.</title>
        <authorList>
            <person name="Oh H.-M."/>
            <person name="Yang J.-A."/>
        </authorList>
    </citation>
    <scope>NUCLEOTIDE SEQUENCE [LARGE SCALE GENOMIC DNA]</scope>
    <source>
        <strain evidence="2 3">PAMC 26510</strain>
    </source>
</reference>
<dbReference type="EMBL" id="NBTY01000100">
    <property type="protein sequence ID" value="OTP73432.1"/>
    <property type="molecule type" value="Genomic_DNA"/>
</dbReference>
<comment type="caution">
    <text evidence="2">The sequence shown here is derived from an EMBL/GenBank/DDBJ whole genome shotgun (WGS) entry which is preliminary data.</text>
</comment>
<sequence>MRGTAVIDELAGLKDGAAPSAFLSILVCMVKGWGGLALHSLST</sequence>
<gene>
    <name evidence="2" type="ORF">PAMC26510_19345</name>
</gene>
<evidence type="ECO:0000256" key="1">
    <source>
        <dbReference type="SAM" id="Phobius"/>
    </source>
</evidence>
<evidence type="ECO:0000313" key="2">
    <source>
        <dbReference type="EMBL" id="OTP73432.1"/>
    </source>
</evidence>
<accession>A0A242MR10</accession>
<feature type="transmembrane region" description="Helical" evidence="1">
    <location>
        <begin position="20"/>
        <end position="41"/>
    </location>
</feature>
<keyword evidence="1" id="KW-1133">Transmembrane helix</keyword>
<keyword evidence="1" id="KW-0472">Membrane</keyword>
<keyword evidence="1" id="KW-0812">Transmembrane</keyword>
<dbReference type="Proteomes" id="UP000194546">
    <property type="component" value="Unassembled WGS sequence"/>
</dbReference>
<name>A0A242MR10_CABSO</name>
<evidence type="ECO:0000313" key="3">
    <source>
        <dbReference type="Proteomes" id="UP000194546"/>
    </source>
</evidence>